<protein>
    <recommendedName>
        <fullName evidence="2">Integron-associated effector binding protein domain-containing protein</fullName>
    </recommendedName>
</protein>
<evidence type="ECO:0000313" key="1">
    <source>
        <dbReference type="EMBL" id="MPN47675.1"/>
    </source>
</evidence>
<dbReference type="EMBL" id="VSSQ01109345">
    <property type="protein sequence ID" value="MPN47675.1"/>
    <property type="molecule type" value="Genomic_DNA"/>
</dbReference>
<name>A0A645I8K1_9ZZZZ</name>
<organism evidence="1">
    <name type="scientific">bioreactor metagenome</name>
    <dbReference type="NCBI Taxonomy" id="1076179"/>
    <lineage>
        <taxon>unclassified sequences</taxon>
        <taxon>metagenomes</taxon>
        <taxon>ecological metagenomes</taxon>
    </lineage>
</organism>
<sequence length="72" mass="8152">MAQKVEAGEYAAYDFDGADIKEAANRAWTQVWADKKADTLHRAFAEDYESTVPGDYTKDGRAHCYLYISVKK</sequence>
<dbReference type="AlphaFoldDB" id="A0A645I8K1"/>
<comment type="caution">
    <text evidence="1">The sequence shown here is derived from an EMBL/GenBank/DDBJ whole genome shotgun (WGS) entry which is preliminary data.</text>
</comment>
<gene>
    <name evidence="1" type="ORF">SDC9_195279</name>
</gene>
<proteinExistence type="predicted"/>
<accession>A0A645I8K1</accession>
<evidence type="ECO:0008006" key="2">
    <source>
        <dbReference type="Google" id="ProtNLM"/>
    </source>
</evidence>
<reference evidence="1" key="1">
    <citation type="submission" date="2019-08" db="EMBL/GenBank/DDBJ databases">
        <authorList>
            <person name="Kucharzyk K."/>
            <person name="Murdoch R.W."/>
            <person name="Higgins S."/>
            <person name="Loffler F."/>
        </authorList>
    </citation>
    <scope>NUCLEOTIDE SEQUENCE</scope>
</reference>